<keyword evidence="5" id="KW-0813">Transport</keyword>
<evidence type="ECO:0000256" key="7">
    <source>
        <dbReference type="ARBA" id="ARBA00022753"/>
    </source>
</evidence>
<dbReference type="GO" id="GO:0043328">
    <property type="term" value="P:protein transport to vacuole involved in ubiquitin-dependent protein catabolic process via the multivesicular body sorting pathway"/>
    <property type="evidence" value="ECO:0007669"/>
    <property type="project" value="TreeGrafter"/>
</dbReference>
<evidence type="ECO:0000256" key="11">
    <source>
        <dbReference type="SAM" id="Coils"/>
    </source>
</evidence>
<reference evidence="12" key="1">
    <citation type="journal article" date="2020" name="bioRxiv">
        <title>Chromosome-level reference genome of the European wasp spider Argiope bruennichi: a resource for studies on range expansion and evolutionary adaptation.</title>
        <authorList>
            <person name="Sheffer M.M."/>
            <person name="Hoppe A."/>
            <person name="Krehenwinkel H."/>
            <person name="Uhl G."/>
            <person name="Kuss A.W."/>
            <person name="Jensen L."/>
            <person name="Jensen C."/>
            <person name="Gillespie R.G."/>
            <person name="Hoff K.J."/>
            <person name="Prost S."/>
        </authorList>
    </citation>
    <scope>NUCLEOTIDE SEQUENCE</scope>
</reference>
<dbReference type="InterPro" id="IPR036390">
    <property type="entry name" value="WH_DNA-bd_sf"/>
</dbReference>
<comment type="subcellular location">
    <subcellularLocation>
        <location evidence="2">Cytoplasm</location>
    </subcellularLocation>
    <subcellularLocation>
        <location evidence="1">Endosome membrane</location>
        <topology evidence="1">Peripheral membrane protein</topology>
    </subcellularLocation>
</comment>
<comment type="similarity">
    <text evidence="3">Belongs to the SNF8 family.</text>
</comment>
<dbReference type="FunFam" id="1.10.10.10:FF:000085">
    <property type="entry name" value="Vacuolar-sorting protein SNF8"/>
    <property type="match status" value="1"/>
</dbReference>
<feature type="coiled-coil region" evidence="11">
    <location>
        <begin position="118"/>
        <end position="145"/>
    </location>
</feature>
<evidence type="ECO:0000256" key="10">
    <source>
        <dbReference type="ARBA" id="ARBA00030097"/>
    </source>
</evidence>
<keyword evidence="9" id="KW-0472">Membrane</keyword>
<reference evidence="12" key="2">
    <citation type="submission" date="2020-06" db="EMBL/GenBank/DDBJ databases">
        <authorList>
            <person name="Sheffer M."/>
        </authorList>
    </citation>
    <scope>NUCLEOTIDE SEQUENCE</scope>
</reference>
<keyword evidence="8" id="KW-0653">Protein transport</keyword>
<evidence type="ECO:0000256" key="6">
    <source>
        <dbReference type="ARBA" id="ARBA00022490"/>
    </source>
</evidence>
<dbReference type="FunFam" id="1.10.10.10:FF:000397">
    <property type="entry name" value="Vacuolar-sorting protein SNF8"/>
    <property type="match status" value="1"/>
</dbReference>
<dbReference type="InterPro" id="IPR036388">
    <property type="entry name" value="WH-like_DNA-bd_sf"/>
</dbReference>
<evidence type="ECO:0000256" key="3">
    <source>
        <dbReference type="ARBA" id="ARBA00009834"/>
    </source>
</evidence>
<evidence type="ECO:0000256" key="9">
    <source>
        <dbReference type="ARBA" id="ARBA00023136"/>
    </source>
</evidence>
<dbReference type="InterPro" id="IPR016689">
    <property type="entry name" value="ESCRT-2_cplx_Snf8"/>
</dbReference>
<evidence type="ECO:0000313" key="12">
    <source>
        <dbReference type="EMBL" id="KAF8787906.1"/>
    </source>
</evidence>
<organism evidence="12 13">
    <name type="scientific">Argiope bruennichi</name>
    <name type="common">Wasp spider</name>
    <name type="synonym">Aranea bruennichi</name>
    <dbReference type="NCBI Taxonomy" id="94029"/>
    <lineage>
        <taxon>Eukaryota</taxon>
        <taxon>Metazoa</taxon>
        <taxon>Ecdysozoa</taxon>
        <taxon>Arthropoda</taxon>
        <taxon>Chelicerata</taxon>
        <taxon>Arachnida</taxon>
        <taxon>Araneae</taxon>
        <taxon>Araneomorphae</taxon>
        <taxon>Entelegynae</taxon>
        <taxon>Araneoidea</taxon>
        <taxon>Araneidae</taxon>
        <taxon>Argiope</taxon>
    </lineage>
</organism>
<dbReference type="Proteomes" id="UP000807504">
    <property type="component" value="Unassembled WGS sequence"/>
</dbReference>
<keyword evidence="6" id="KW-0963">Cytoplasm</keyword>
<dbReference type="EMBL" id="JABXBU010000015">
    <property type="protein sequence ID" value="KAF8787906.1"/>
    <property type="molecule type" value="Genomic_DNA"/>
</dbReference>
<dbReference type="GO" id="GO:0000814">
    <property type="term" value="C:ESCRT II complex"/>
    <property type="evidence" value="ECO:0007669"/>
    <property type="project" value="InterPro"/>
</dbReference>
<sequence>MVAIIQVAPTTEEAQLPEMSSAASVSGKVNAAYPCPALFLRLEVSNTYDWMADSMLCGHELVIFHSFLSFSLCCCVFWTTYSRGRSFKRDSNMRRRVGGVGAIQKQQLAQARFKDKGSEIADDQLQQLSKQMETFRSNLQEFAGKYKNKIKKNPQFRQQFQEMCAATGVDPLASSKGFWADLLGVGDFYYELGVQIIEVCLATRHRNGGIMNLDELRRLLIKSRSVGPKQEDIGYDDLLRAIDKLKILGEGFRTIACGSTKDYIVQSVPAELNVDHTKVIQKASITGYVTIGLLSNEFGWEKVRAEKALVDLIREGLVWVDEQFEGELSYWFPGLLKA</sequence>
<accession>A0A8T0F9P6</accession>
<keyword evidence="11" id="KW-0175">Coiled coil</keyword>
<evidence type="ECO:0000256" key="1">
    <source>
        <dbReference type="ARBA" id="ARBA00004481"/>
    </source>
</evidence>
<dbReference type="Pfam" id="PF04157">
    <property type="entry name" value="EAP30"/>
    <property type="match status" value="1"/>
</dbReference>
<dbReference type="AlphaFoldDB" id="A0A8T0F9P6"/>
<evidence type="ECO:0000256" key="5">
    <source>
        <dbReference type="ARBA" id="ARBA00022448"/>
    </source>
</evidence>
<evidence type="ECO:0000256" key="2">
    <source>
        <dbReference type="ARBA" id="ARBA00004496"/>
    </source>
</evidence>
<protein>
    <recommendedName>
        <fullName evidence="4">Vacuolar-sorting protein SNF8</fullName>
    </recommendedName>
    <alternativeName>
        <fullName evidence="10">ESCRT-II complex subunit VPS22</fullName>
    </alternativeName>
</protein>
<dbReference type="PANTHER" id="PTHR12806:SF0">
    <property type="entry name" value="VACUOLAR-SORTING PROTEIN SNF8"/>
    <property type="match status" value="1"/>
</dbReference>
<name>A0A8T0F9P6_ARGBR</name>
<dbReference type="PANTHER" id="PTHR12806">
    <property type="entry name" value="EAP30 SUBUNIT OF ELL COMPLEX"/>
    <property type="match status" value="1"/>
</dbReference>
<dbReference type="Gene3D" id="1.10.10.10">
    <property type="entry name" value="Winged helix-like DNA-binding domain superfamily/Winged helix DNA-binding domain"/>
    <property type="match status" value="2"/>
</dbReference>
<dbReference type="InterPro" id="IPR040608">
    <property type="entry name" value="Snf8/Vps36"/>
</dbReference>
<keyword evidence="13" id="KW-1185">Reference proteome</keyword>
<evidence type="ECO:0000256" key="4">
    <source>
        <dbReference type="ARBA" id="ARBA00017052"/>
    </source>
</evidence>
<dbReference type="SUPFAM" id="SSF46785">
    <property type="entry name" value="Winged helix' DNA-binding domain"/>
    <property type="match status" value="2"/>
</dbReference>
<evidence type="ECO:0000256" key="8">
    <source>
        <dbReference type="ARBA" id="ARBA00022927"/>
    </source>
</evidence>
<comment type="caution">
    <text evidence="12">The sequence shown here is derived from an EMBL/GenBank/DDBJ whole genome shotgun (WGS) entry which is preliminary data.</text>
</comment>
<evidence type="ECO:0000313" key="13">
    <source>
        <dbReference type="Proteomes" id="UP000807504"/>
    </source>
</evidence>
<dbReference type="Gene3D" id="6.10.140.180">
    <property type="match status" value="1"/>
</dbReference>
<proteinExistence type="inferred from homology"/>
<gene>
    <name evidence="12" type="ORF">HNY73_009456</name>
</gene>
<keyword evidence="7" id="KW-0967">Endosome</keyword>